<organism evidence="2 3">
    <name type="scientific">Caerostris extrusa</name>
    <name type="common">Bark spider</name>
    <name type="synonym">Caerostris bankana</name>
    <dbReference type="NCBI Taxonomy" id="172846"/>
    <lineage>
        <taxon>Eukaryota</taxon>
        <taxon>Metazoa</taxon>
        <taxon>Ecdysozoa</taxon>
        <taxon>Arthropoda</taxon>
        <taxon>Chelicerata</taxon>
        <taxon>Arachnida</taxon>
        <taxon>Araneae</taxon>
        <taxon>Araneomorphae</taxon>
        <taxon>Entelegynae</taxon>
        <taxon>Araneoidea</taxon>
        <taxon>Araneidae</taxon>
        <taxon>Caerostris</taxon>
    </lineage>
</organism>
<dbReference type="Proteomes" id="UP001054945">
    <property type="component" value="Unassembled WGS sequence"/>
</dbReference>
<evidence type="ECO:0000313" key="3">
    <source>
        <dbReference type="Proteomes" id="UP001054945"/>
    </source>
</evidence>
<evidence type="ECO:0000256" key="1">
    <source>
        <dbReference type="SAM" id="MobiDB-lite"/>
    </source>
</evidence>
<sequence>MCDVEFHIDSSRASIAFQREHRIDSWSGVGETALLLPSLALERRATMFLFGYKGLMTSLRLKYPVLEDKNIMTCNKGHQKNVRSEFRILSRFGVDKKLIDIIMIQSHSNSDLPIISFHFGWYRRRRKSGTPQERERKEQKKKKTPIKKKHERKKQRGRERKKKKRQQEIESGRRHIGSCVWSYPLLEKTGSDQVKVTQRWPLNWKRIPIEKGLGRALDVIIWREFANRFHELGLLEGR</sequence>
<protein>
    <submittedName>
        <fullName evidence="2">Uncharacterized protein</fullName>
    </submittedName>
</protein>
<keyword evidence="3" id="KW-1185">Reference proteome</keyword>
<proteinExistence type="predicted"/>
<feature type="compositionally biased region" description="Basic residues" evidence="1">
    <location>
        <begin position="139"/>
        <end position="165"/>
    </location>
</feature>
<accession>A0AAV4R9J5</accession>
<gene>
    <name evidence="2" type="ORF">CEXT_716271</name>
</gene>
<feature type="region of interest" description="Disordered" evidence="1">
    <location>
        <begin position="126"/>
        <end position="173"/>
    </location>
</feature>
<comment type="caution">
    <text evidence="2">The sequence shown here is derived from an EMBL/GenBank/DDBJ whole genome shotgun (WGS) entry which is preliminary data.</text>
</comment>
<evidence type="ECO:0000313" key="2">
    <source>
        <dbReference type="EMBL" id="GIY18145.1"/>
    </source>
</evidence>
<name>A0AAV4R9J5_CAEEX</name>
<reference evidence="2 3" key="1">
    <citation type="submission" date="2021-06" db="EMBL/GenBank/DDBJ databases">
        <title>Caerostris extrusa draft genome.</title>
        <authorList>
            <person name="Kono N."/>
            <person name="Arakawa K."/>
        </authorList>
    </citation>
    <scope>NUCLEOTIDE SEQUENCE [LARGE SCALE GENOMIC DNA]</scope>
</reference>
<dbReference type="AlphaFoldDB" id="A0AAV4R9J5"/>
<dbReference type="EMBL" id="BPLR01007581">
    <property type="protein sequence ID" value="GIY18145.1"/>
    <property type="molecule type" value="Genomic_DNA"/>
</dbReference>